<protein>
    <recommendedName>
        <fullName evidence="9">B box-type domain-containing protein</fullName>
    </recommendedName>
</protein>
<evidence type="ECO:0000256" key="3">
    <source>
        <dbReference type="ARBA" id="ARBA00022737"/>
    </source>
</evidence>
<dbReference type="InterPro" id="IPR000315">
    <property type="entry name" value="Znf_B-box"/>
</dbReference>
<dbReference type="GO" id="GO:0006355">
    <property type="term" value="P:regulation of DNA-templated transcription"/>
    <property type="evidence" value="ECO:0000318"/>
    <property type="project" value="GO_Central"/>
</dbReference>
<dbReference type="SMART" id="SM00336">
    <property type="entry name" value="BBOX"/>
    <property type="match status" value="2"/>
</dbReference>
<dbReference type="InterPro" id="IPR051979">
    <property type="entry name" value="B-box_zinc_finger"/>
</dbReference>
<keyword evidence="7" id="KW-0539">Nucleus</keyword>
<evidence type="ECO:0000256" key="6">
    <source>
        <dbReference type="ARBA" id="ARBA00023163"/>
    </source>
</evidence>
<accession>D8SH26</accession>
<keyword evidence="3" id="KW-0677">Repeat</keyword>
<feature type="domain" description="B box-type" evidence="9">
    <location>
        <begin position="51"/>
        <end position="98"/>
    </location>
</feature>
<dbReference type="OrthoDB" id="153872at2759"/>
<dbReference type="HOGENOM" id="CLU_025298_5_0_1"/>
<keyword evidence="2" id="KW-0479">Metal-binding</keyword>
<comment type="subcellular location">
    <subcellularLocation>
        <location evidence="1">Nucleus</location>
    </subcellularLocation>
</comment>
<dbReference type="Gramene" id="EFJ16449">
    <property type="protein sequence ID" value="EFJ16449"/>
    <property type="gene ID" value="SELMODRAFT_59118"/>
</dbReference>
<evidence type="ECO:0000256" key="7">
    <source>
        <dbReference type="ARBA" id="ARBA00023242"/>
    </source>
</evidence>
<evidence type="ECO:0000259" key="9">
    <source>
        <dbReference type="PROSITE" id="PS50119"/>
    </source>
</evidence>
<dbReference type="PANTHER" id="PTHR31832">
    <property type="entry name" value="B-BOX ZINC FINGER PROTEIN 22"/>
    <property type="match status" value="1"/>
</dbReference>
<proteinExistence type="predicted"/>
<evidence type="ECO:0000256" key="8">
    <source>
        <dbReference type="PROSITE-ProRule" id="PRU00024"/>
    </source>
</evidence>
<keyword evidence="5" id="KW-0805">Transcription regulation</keyword>
<dbReference type="CDD" id="cd19821">
    <property type="entry name" value="Bbox1_BBX-like"/>
    <property type="match status" value="1"/>
</dbReference>
<evidence type="ECO:0000313" key="11">
    <source>
        <dbReference type="Proteomes" id="UP000001514"/>
    </source>
</evidence>
<dbReference type="EMBL" id="GL377619">
    <property type="protein sequence ID" value="EFJ16449.1"/>
    <property type="molecule type" value="Genomic_DNA"/>
</dbReference>
<keyword evidence="4" id="KW-0862">Zinc</keyword>
<dbReference type="Pfam" id="PF00643">
    <property type="entry name" value="zf-B_box"/>
    <property type="match status" value="1"/>
</dbReference>
<feature type="domain" description="B box-type" evidence="9">
    <location>
        <begin position="1"/>
        <end position="47"/>
    </location>
</feature>
<dbReference type="PANTHER" id="PTHR31832:SF63">
    <property type="entry name" value="B-BOX ZINC FINGER PROTEIN 23"/>
    <property type="match status" value="1"/>
</dbReference>
<dbReference type="GO" id="GO:0008270">
    <property type="term" value="F:zinc ion binding"/>
    <property type="evidence" value="ECO:0007669"/>
    <property type="project" value="UniProtKB-KW"/>
</dbReference>
<feature type="non-terminal residue" evidence="10">
    <location>
        <position position="105"/>
    </location>
</feature>
<evidence type="ECO:0000256" key="4">
    <source>
        <dbReference type="ARBA" id="ARBA00022833"/>
    </source>
</evidence>
<keyword evidence="6" id="KW-0804">Transcription</keyword>
<dbReference type="InterPro" id="IPR049808">
    <property type="entry name" value="CONSTANS-like_Bbox1"/>
</dbReference>
<organism evidence="11">
    <name type="scientific">Selaginella moellendorffii</name>
    <name type="common">Spikemoss</name>
    <dbReference type="NCBI Taxonomy" id="88036"/>
    <lineage>
        <taxon>Eukaryota</taxon>
        <taxon>Viridiplantae</taxon>
        <taxon>Streptophyta</taxon>
        <taxon>Embryophyta</taxon>
        <taxon>Tracheophyta</taxon>
        <taxon>Lycopodiopsida</taxon>
        <taxon>Selaginellales</taxon>
        <taxon>Selaginellaceae</taxon>
        <taxon>Selaginella</taxon>
    </lineage>
</organism>
<reference evidence="10 11" key="1">
    <citation type="journal article" date="2011" name="Science">
        <title>The Selaginella genome identifies genetic changes associated with the evolution of vascular plants.</title>
        <authorList>
            <person name="Banks J.A."/>
            <person name="Nishiyama T."/>
            <person name="Hasebe M."/>
            <person name="Bowman J.L."/>
            <person name="Gribskov M."/>
            <person name="dePamphilis C."/>
            <person name="Albert V.A."/>
            <person name="Aono N."/>
            <person name="Aoyama T."/>
            <person name="Ambrose B.A."/>
            <person name="Ashton N.W."/>
            <person name="Axtell M.J."/>
            <person name="Barker E."/>
            <person name="Barker M.S."/>
            <person name="Bennetzen J.L."/>
            <person name="Bonawitz N.D."/>
            <person name="Chapple C."/>
            <person name="Cheng C."/>
            <person name="Correa L.G."/>
            <person name="Dacre M."/>
            <person name="DeBarry J."/>
            <person name="Dreyer I."/>
            <person name="Elias M."/>
            <person name="Engstrom E.M."/>
            <person name="Estelle M."/>
            <person name="Feng L."/>
            <person name="Finet C."/>
            <person name="Floyd S.K."/>
            <person name="Frommer W.B."/>
            <person name="Fujita T."/>
            <person name="Gramzow L."/>
            <person name="Gutensohn M."/>
            <person name="Harholt J."/>
            <person name="Hattori M."/>
            <person name="Heyl A."/>
            <person name="Hirai T."/>
            <person name="Hiwatashi Y."/>
            <person name="Ishikawa M."/>
            <person name="Iwata M."/>
            <person name="Karol K.G."/>
            <person name="Koehler B."/>
            <person name="Kolukisaoglu U."/>
            <person name="Kubo M."/>
            <person name="Kurata T."/>
            <person name="Lalonde S."/>
            <person name="Li K."/>
            <person name="Li Y."/>
            <person name="Litt A."/>
            <person name="Lyons E."/>
            <person name="Manning G."/>
            <person name="Maruyama T."/>
            <person name="Michael T.P."/>
            <person name="Mikami K."/>
            <person name="Miyazaki S."/>
            <person name="Morinaga S."/>
            <person name="Murata T."/>
            <person name="Mueller-Roeber B."/>
            <person name="Nelson D.R."/>
            <person name="Obara M."/>
            <person name="Oguri Y."/>
            <person name="Olmstead R.G."/>
            <person name="Onodera N."/>
            <person name="Petersen B.L."/>
            <person name="Pils B."/>
            <person name="Prigge M."/>
            <person name="Rensing S.A."/>
            <person name="Riano-Pachon D.M."/>
            <person name="Roberts A.W."/>
            <person name="Sato Y."/>
            <person name="Scheller H.V."/>
            <person name="Schulz B."/>
            <person name="Schulz C."/>
            <person name="Shakirov E.V."/>
            <person name="Shibagaki N."/>
            <person name="Shinohara N."/>
            <person name="Shippen D.E."/>
            <person name="Soerensen I."/>
            <person name="Sotooka R."/>
            <person name="Sugimoto N."/>
            <person name="Sugita M."/>
            <person name="Sumikawa N."/>
            <person name="Tanurdzic M."/>
            <person name="Theissen G."/>
            <person name="Ulvskov P."/>
            <person name="Wakazuki S."/>
            <person name="Weng J.K."/>
            <person name="Willats W.W."/>
            <person name="Wipf D."/>
            <person name="Wolf P.G."/>
            <person name="Yang L."/>
            <person name="Zimmer A.D."/>
            <person name="Zhu Q."/>
            <person name="Mitros T."/>
            <person name="Hellsten U."/>
            <person name="Loque D."/>
            <person name="Otillar R."/>
            <person name="Salamov A."/>
            <person name="Schmutz J."/>
            <person name="Shapiro H."/>
            <person name="Lindquist E."/>
            <person name="Lucas S."/>
            <person name="Rokhsar D."/>
            <person name="Grigoriev I.V."/>
        </authorList>
    </citation>
    <scope>NUCLEOTIDE SEQUENCE [LARGE SCALE GENOMIC DNA]</scope>
</reference>
<dbReference type="InParanoid" id="D8SH26"/>
<dbReference type="GO" id="GO:0005634">
    <property type="term" value="C:nucleus"/>
    <property type="evidence" value="ECO:0000318"/>
    <property type="project" value="GO_Central"/>
</dbReference>
<keyword evidence="8" id="KW-0863">Zinc-finger</keyword>
<dbReference type="KEGG" id="smo:SELMODRAFT_59118"/>
<sequence length="105" mass="11612">MKVQCDGCESAEAVVVCCADEAALCRECDIQVHDANKLAGKHHRVPLFRPPTRTSCDICQDKTAYFFCLEDRALLCHNCDMSIHKLTASTSNHRRFLVTGVAASL</sequence>
<dbReference type="PROSITE" id="PS50119">
    <property type="entry name" value="ZF_BBOX"/>
    <property type="match status" value="2"/>
</dbReference>
<gene>
    <name evidence="10" type="ORF">SELMODRAFT_59118</name>
</gene>
<dbReference type="Gene3D" id="3.30.160.60">
    <property type="entry name" value="Classic Zinc Finger"/>
    <property type="match status" value="1"/>
</dbReference>
<dbReference type="GO" id="GO:0009640">
    <property type="term" value="P:photomorphogenesis"/>
    <property type="evidence" value="ECO:0000318"/>
    <property type="project" value="GO_Central"/>
</dbReference>
<evidence type="ECO:0000256" key="2">
    <source>
        <dbReference type="ARBA" id="ARBA00022723"/>
    </source>
</evidence>
<dbReference type="AlphaFoldDB" id="D8SH26"/>
<evidence type="ECO:0000313" key="10">
    <source>
        <dbReference type="EMBL" id="EFJ16449.1"/>
    </source>
</evidence>
<name>D8SH26_SELML</name>
<dbReference type="STRING" id="88036.D8SH26"/>
<evidence type="ECO:0000256" key="5">
    <source>
        <dbReference type="ARBA" id="ARBA00023015"/>
    </source>
</evidence>
<keyword evidence="11" id="KW-1185">Reference proteome</keyword>
<dbReference type="Proteomes" id="UP000001514">
    <property type="component" value="Unassembled WGS sequence"/>
</dbReference>
<evidence type="ECO:0000256" key="1">
    <source>
        <dbReference type="ARBA" id="ARBA00004123"/>
    </source>
</evidence>